<dbReference type="SUPFAM" id="SSF52047">
    <property type="entry name" value="RNI-like"/>
    <property type="match status" value="1"/>
</dbReference>
<dbReference type="GO" id="GO:0031146">
    <property type="term" value="P:SCF-dependent proteasomal ubiquitin-dependent protein catabolic process"/>
    <property type="evidence" value="ECO:0007669"/>
    <property type="project" value="TreeGrafter"/>
</dbReference>
<dbReference type="Proteomes" id="UP001174909">
    <property type="component" value="Unassembled WGS sequence"/>
</dbReference>
<accession>A0AA35X4U6</accession>
<dbReference type="Pfam" id="PF25372">
    <property type="entry name" value="DUF7885"/>
    <property type="match status" value="1"/>
</dbReference>
<evidence type="ECO:0000259" key="1">
    <source>
        <dbReference type="Pfam" id="PF25372"/>
    </source>
</evidence>
<comment type="caution">
    <text evidence="2">The sequence shown here is derived from an EMBL/GenBank/DDBJ whole genome shotgun (WGS) entry which is preliminary data.</text>
</comment>
<dbReference type="EMBL" id="CASHTH010003384">
    <property type="protein sequence ID" value="CAI8044229.1"/>
    <property type="molecule type" value="Genomic_DNA"/>
</dbReference>
<keyword evidence="3" id="KW-1185">Reference proteome</keyword>
<dbReference type="Gene3D" id="3.80.10.10">
    <property type="entry name" value="Ribonuclease Inhibitor"/>
    <property type="match status" value="2"/>
</dbReference>
<dbReference type="InterPro" id="IPR032675">
    <property type="entry name" value="LRR_dom_sf"/>
</dbReference>
<protein>
    <submittedName>
        <fullName evidence="2">Dynein regulatory complex subunit 6</fullName>
    </submittedName>
</protein>
<evidence type="ECO:0000313" key="3">
    <source>
        <dbReference type="Proteomes" id="UP001174909"/>
    </source>
</evidence>
<sequence length="332" mass="36141">MDIVTRGCSGLLYLNLSYCYVTDTTIRTLARRCGNLNHLSLAGCLYFTSRGLRYIQRGKGCRRLVYLDLSGCTKLTSEALQCIGVGCPILNTVLLDNIPSLSDSMIMSLASSTHTLRRVSLLAKTGTTLSISDRSVKSLVQHNRKLRTLKIENGTVLSDMSLRVLSRGCRDLHYLHLAGCSRLSDKGLSDVKRLKKLSVLNIADCTRVSDLGVRHIAESSFGPTLRELNLTNCQKLSDISLLRLTPACPALSHLSLAYCHHVSDTGVELLSQLPLLYSLDLSGCSLTDQGVASLHGNRKLRHLGLAELPEITDDGVKRMCRGSAVAGDSGPE</sequence>
<dbReference type="PANTHER" id="PTHR13318">
    <property type="entry name" value="PARTNER OF PAIRED, ISOFORM B-RELATED"/>
    <property type="match status" value="1"/>
</dbReference>
<feature type="domain" description="F-box/LRR-repeat protein 15-like leucin rich repeat" evidence="1">
    <location>
        <begin position="159"/>
        <end position="325"/>
    </location>
</feature>
<dbReference type="InterPro" id="IPR006553">
    <property type="entry name" value="Leu-rich_rpt_Cys-con_subtyp"/>
</dbReference>
<dbReference type="InterPro" id="IPR001611">
    <property type="entry name" value="Leu-rich_rpt"/>
</dbReference>
<dbReference type="InterPro" id="IPR057207">
    <property type="entry name" value="FBXL15_LRR"/>
</dbReference>
<organism evidence="2 3">
    <name type="scientific">Geodia barretti</name>
    <name type="common">Barrett's horny sponge</name>
    <dbReference type="NCBI Taxonomy" id="519541"/>
    <lineage>
        <taxon>Eukaryota</taxon>
        <taxon>Metazoa</taxon>
        <taxon>Porifera</taxon>
        <taxon>Demospongiae</taxon>
        <taxon>Heteroscleromorpha</taxon>
        <taxon>Tetractinellida</taxon>
        <taxon>Astrophorina</taxon>
        <taxon>Geodiidae</taxon>
        <taxon>Geodia</taxon>
    </lineage>
</organism>
<name>A0AA35X4U6_GEOBA</name>
<reference evidence="2" key="1">
    <citation type="submission" date="2023-03" db="EMBL/GenBank/DDBJ databases">
        <authorList>
            <person name="Steffen K."/>
            <person name="Cardenas P."/>
        </authorList>
    </citation>
    <scope>NUCLEOTIDE SEQUENCE</scope>
</reference>
<dbReference type="Pfam" id="PF13516">
    <property type="entry name" value="LRR_6"/>
    <property type="match status" value="1"/>
</dbReference>
<proteinExistence type="predicted"/>
<dbReference type="SMART" id="SM00367">
    <property type="entry name" value="LRR_CC"/>
    <property type="match status" value="10"/>
</dbReference>
<dbReference type="AlphaFoldDB" id="A0AA35X4U6"/>
<dbReference type="GO" id="GO:0019005">
    <property type="term" value="C:SCF ubiquitin ligase complex"/>
    <property type="evidence" value="ECO:0007669"/>
    <property type="project" value="TreeGrafter"/>
</dbReference>
<evidence type="ECO:0000313" key="2">
    <source>
        <dbReference type="EMBL" id="CAI8044229.1"/>
    </source>
</evidence>
<gene>
    <name evidence="2" type="ORF">GBAR_LOCUS24550</name>
</gene>